<evidence type="ECO:0000313" key="2">
    <source>
        <dbReference type="EMBL" id="KKR15330.1"/>
    </source>
</evidence>
<keyword evidence="1" id="KW-0472">Membrane</keyword>
<dbReference type="EMBL" id="LBWS01000004">
    <property type="protein sequence ID" value="KKR15330.1"/>
    <property type="molecule type" value="Genomic_DNA"/>
</dbReference>
<dbReference type="Proteomes" id="UP000034048">
    <property type="component" value="Unassembled WGS sequence"/>
</dbReference>
<gene>
    <name evidence="2" type="ORF">UT42_C0004G0001</name>
</gene>
<keyword evidence="1" id="KW-1133">Transmembrane helix</keyword>
<organism evidence="2 3">
    <name type="scientific">Candidatus Falkowbacteria bacterium GW2011_GWA2_39_24</name>
    <dbReference type="NCBI Taxonomy" id="1618634"/>
    <lineage>
        <taxon>Bacteria</taxon>
        <taxon>Candidatus Falkowiibacteriota</taxon>
    </lineage>
</organism>
<evidence type="ECO:0000256" key="1">
    <source>
        <dbReference type="SAM" id="Phobius"/>
    </source>
</evidence>
<name>A0A0G0QYE7_9BACT</name>
<keyword evidence="1" id="KW-0812">Transmembrane</keyword>
<accession>A0A0G0QYE7</accession>
<protein>
    <submittedName>
        <fullName evidence="2">Uncharacterized protein</fullName>
    </submittedName>
</protein>
<evidence type="ECO:0000313" key="3">
    <source>
        <dbReference type="Proteomes" id="UP000034048"/>
    </source>
</evidence>
<dbReference type="AlphaFoldDB" id="A0A0G0QYE7"/>
<feature type="non-terminal residue" evidence="2">
    <location>
        <position position="89"/>
    </location>
</feature>
<reference evidence="2 3" key="1">
    <citation type="journal article" date="2015" name="Nature">
        <title>rRNA introns, odd ribosomes, and small enigmatic genomes across a large radiation of phyla.</title>
        <authorList>
            <person name="Brown C.T."/>
            <person name="Hug L.A."/>
            <person name="Thomas B.C."/>
            <person name="Sharon I."/>
            <person name="Castelle C.J."/>
            <person name="Singh A."/>
            <person name="Wilkins M.J."/>
            <person name="Williams K.H."/>
            <person name="Banfield J.F."/>
        </authorList>
    </citation>
    <scope>NUCLEOTIDE SEQUENCE [LARGE SCALE GENOMIC DNA]</scope>
</reference>
<proteinExistence type="predicted"/>
<sequence>MFLLTYSQDILYLVLAFCVLWLTVFLVWFVYYLIASIRQFYLVTKAVKKKVDEVDEIMQMLKNRIERSSSYLSIIVDGVKKMVDIFKDS</sequence>
<feature type="transmembrane region" description="Helical" evidence="1">
    <location>
        <begin position="12"/>
        <end position="34"/>
    </location>
</feature>
<comment type="caution">
    <text evidence="2">The sequence shown here is derived from an EMBL/GenBank/DDBJ whole genome shotgun (WGS) entry which is preliminary data.</text>
</comment>